<feature type="compositionally biased region" description="Basic residues" evidence="1">
    <location>
        <begin position="42"/>
        <end position="53"/>
    </location>
</feature>
<name>A0ABW8D632_9GAMM</name>
<sequence>MKKHKKEHPEVTDIKNICDITPNAPHTEEVCKEVKKQSNSKPKTKPNSKLKEH</sequence>
<proteinExistence type="predicted"/>
<gene>
    <name evidence="2" type="ORF">ACD661_06240</name>
</gene>
<accession>A0ABW8D632</accession>
<reference evidence="2 3" key="1">
    <citation type="submission" date="2024-08" db="EMBL/GenBank/DDBJ databases">
        <title>Draft Genome Sequence of Legionella lytica strain DSB2004, Isolated From a Fire Sprinkler System.</title>
        <authorList>
            <person name="Everhart A.D."/>
            <person name="Kidane D.T."/>
            <person name="Farone A.L."/>
            <person name="Farone M.B."/>
        </authorList>
    </citation>
    <scope>NUCLEOTIDE SEQUENCE [LARGE SCALE GENOMIC DNA]</scope>
    <source>
        <strain evidence="2 3">DSB2004</strain>
    </source>
</reference>
<feature type="compositionally biased region" description="Basic and acidic residues" evidence="1">
    <location>
        <begin position="26"/>
        <end position="36"/>
    </location>
</feature>
<dbReference type="EMBL" id="JBGORX010000001">
    <property type="protein sequence ID" value="MFJ1268149.1"/>
    <property type="molecule type" value="Genomic_DNA"/>
</dbReference>
<evidence type="ECO:0000313" key="3">
    <source>
        <dbReference type="Proteomes" id="UP001615550"/>
    </source>
</evidence>
<evidence type="ECO:0000256" key="1">
    <source>
        <dbReference type="SAM" id="MobiDB-lite"/>
    </source>
</evidence>
<dbReference type="Proteomes" id="UP001615550">
    <property type="component" value="Unassembled WGS sequence"/>
</dbReference>
<dbReference type="RefSeq" id="WP_400186968.1">
    <property type="nucleotide sequence ID" value="NZ_JBGORX010000001.1"/>
</dbReference>
<evidence type="ECO:0000313" key="2">
    <source>
        <dbReference type="EMBL" id="MFJ1268149.1"/>
    </source>
</evidence>
<comment type="caution">
    <text evidence="2">The sequence shown here is derived from an EMBL/GenBank/DDBJ whole genome shotgun (WGS) entry which is preliminary data.</text>
</comment>
<protein>
    <submittedName>
        <fullName evidence="2">Uncharacterized protein</fullName>
    </submittedName>
</protein>
<feature type="region of interest" description="Disordered" evidence="1">
    <location>
        <begin position="1"/>
        <end position="53"/>
    </location>
</feature>
<organism evidence="2 3">
    <name type="scientific">Legionella lytica</name>
    <dbReference type="NCBI Taxonomy" id="96232"/>
    <lineage>
        <taxon>Bacteria</taxon>
        <taxon>Pseudomonadati</taxon>
        <taxon>Pseudomonadota</taxon>
        <taxon>Gammaproteobacteria</taxon>
        <taxon>Legionellales</taxon>
        <taxon>Legionellaceae</taxon>
        <taxon>Legionella</taxon>
    </lineage>
</organism>
<keyword evidence="3" id="KW-1185">Reference proteome</keyword>